<evidence type="ECO:0000259" key="7">
    <source>
        <dbReference type="Pfam" id="PF13396"/>
    </source>
</evidence>
<organism evidence="8 9">
    <name type="scientific">Candidatus Magasanikbacteria bacterium RIFOXYD2_FULL_41_14</name>
    <dbReference type="NCBI Taxonomy" id="1798709"/>
    <lineage>
        <taxon>Bacteria</taxon>
        <taxon>Candidatus Magasanikiibacteriota</taxon>
    </lineage>
</organism>
<dbReference type="Pfam" id="PF13396">
    <property type="entry name" value="PLDc_N"/>
    <property type="match status" value="1"/>
</dbReference>
<evidence type="ECO:0000256" key="5">
    <source>
        <dbReference type="ARBA" id="ARBA00023136"/>
    </source>
</evidence>
<evidence type="ECO:0000256" key="2">
    <source>
        <dbReference type="ARBA" id="ARBA00022475"/>
    </source>
</evidence>
<evidence type="ECO:0000313" key="9">
    <source>
        <dbReference type="Proteomes" id="UP000178254"/>
    </source>
</evidence>
<gene>
    <name evidence="8" type="ORF">A2538_05105</name>
</gene>
<keyword evidence="2" id="KW-1003">Cell membrane</keyword>
<evidence type="ECO:0000256" key="4">
    <source>
        <dbReference type="ARBA" id="ARBA00022989"/>
    </source>
</evidence>
<protein>
    <recommendedName>
        <fullName evidence="7">Cardiolipin synthase N-terminal domain-containing protein</fullName>
    </recommendedName>
</protein>
<evidence type="ECO:0000256" key="3">
    <source>
        <dbReference type="ARBA" id="ARBA00022692"/>
    </source>
</evidence>
<keyword evidence="4 6" id="KW-1133">Transmembrane helix</keyword>
<evidence type="ECO:0000256" key="6">
    <source>
        <dbReference type="SAM" id="Phobius"/>
    </source>
</evidence>
<comment type="caution">
    <text evidence="8">The sequence shown here is derived from an EMBL/GenBank/DDBJ whole genome shotgun (WGS) entry which is preliminary data.</text>
</comment>
<feature type="transmembrane region" description="Helical" evidence="6">
    <location>
        <begin position="6"/>
        <end position="25"/>
    </location>
</feature>
<feature type="domain" description="Cardiolipin synthase N-terminal" evidence="7">
    <location>
        <begin position="18"/>
        <end position="57"/>
    </location>
</feature>
<evidence type="ECO:0000313" key="8">
    <source>
        <dbReference type="EMBL" id="OGH95050.1"/>
    </source>
</evidence>
<reference evidence="8 9" key="1">
    <citation type="journal article" date="2016" name="Nat. Commun.">
        <title>Thousands of microbial genomes shed light on interconnected biogeochemical processes in an aquifer system.</title>
        <authorList>
            <person name="Anantharaman K."/>
            <person name="Brown C.T."/>
            <person name="Hug L.A."/>
            <person name="Sharon I."/>
            <person name="Castelle C.J."/>
            <person name="Probst A.J."/>
            <person name="Thomas B.C."/>
            <person name="Singh A."/>
            <person name="Wilkins M.J."/>
            <person name="Karaoz U."/>
            <person name="Brodie E.L."/>
            <person name="Williams K.H."/>
            <person name="Hubbard S.S."/>
            <person name="Banfield J.F."/>
        </authorList>
    </citation>
    <scope>NUCLEOTIDE SEQUENCE [LARGE SCALE GENOMIC DNA]</scope>
</reference>
<proteinExistence type="predicted"/>
<keyword evidence="5 6" id="KW-0472">Membrane</keyword>
<dbReference type="GO" id="GO:0005886">
    <property type="term" value="C:plasma membrane"/>
    <property type="evidence" value="ECO:0007669"/>
    <property type="project" value="UniProtKB-SubCell"/>
</dbReference>
<evidence type="ECO:0000256" key="1">
    <source>
        <dbReference type="ARBA" id="ARBA00004651"/>
    </source>
</evidence>
<dbReference type="Proteomes" id="UP000178254">
    <property type="component" value="Unassembled WGS sequence"/>
</dbReference>
<comment type="subcellular location">
    <subcellularLocation>
        <location evidence="1">Cell membrane</location>
        <topology evidence="1">Multi-pass membrane protein</topology>
    </subcellularLocation>
</comment>
<dbReference type="AlphaFoldDB" id="A0A1F6PG60"/>
<feature type="transmembrane region" description="Helical" evidence="6">
    <location>
        <begin position="37"/>
        <end position="56"/>
    </location>
</feature>
<sequence length="70" mass="8404">MFFYIFPFLFLVSIFALVFWVWLLIDAIQYQKENKLMWVLLIVILPVLGSAIYYFLGKNKRIEAKVVEKI</sequence>
<dbReference type="STRING" id="1798709.A2538_05105"/>
<name>A0A1F6PG60_9BACT</name>
<dbReference type="EMBL" id="MFRE01000005">
    <property type="protein sequence ID" value="OGH95050.1"/>
    <property type="molecule type" value="Genomic_DNA"/>
</dbReference>
<dbReference type="InterPro" id="IPR027379">
    <property type="entry name" value="CLS_N"/>
</dbReference>
<accession>A0A1F6PG60</accession>
<keyword evidence="3 6" id="KW-0812">Transmembrane</keyword>